<dbReference type="EMBL" id="JACYWE010000006">
    <property type="protein sequence ID" value="MBD8507096.1"/>
    <property type="molecule type" value="Genomic_DNA"/>
</dbReference>
<accession>A0A927PN11</accession>
<sequence length="97" mass="10618">MPESVARIATDRADRIVKQLASHFGHMVPVVQEGRQVEILFDLGVAVCAAGSRGITVTVQAHRESDVAEVQEIITRHLEAFGQRDDLRVTWSPTVAA</sequence>
<dbReference type="AlphaFoldDB" id="A0A927PN11"/>
<dbReference type="Proteomes" id="UP000642993">
    <property type="component" value="Unassembled WGS sequence"/>
</dbReference>
<organism evidence="1 2">
    <name type="scientific">Lolliginicoccus lacisalsi</name>
    <dbReference type="NCBI Taxonomy" id="2742202"/>
    <lineage>
        <taxon>Bacteria</taxon>
        <taxon>Bacillati</taxon>
        <taxon>Actinomycetota</taxon>
        <taxon>Actinomycetes</taxon>
        <taxon>Mycobacteriales</taxon>
        <taxon>Hoyosellaceae</taxon>
        <taxon>Lolliginicoccus</taxon>
    </lineage>
</organism>
<protein>
    <submittedName>
        <fullName evidence="1">DUF2218 domain-containing protein</fullName>
    </submittedName>
</protein>
<reference evidence="1" key="1">
    <citation type="submission" date="2020-09" db="EMBL/GenBank/DDBJ databases">
        <title>Hoyosella lacisalsi sp. nov., a halotolerant actinobacterium isolated from soil of Lake Gudzhirganskoe.</title>
        <authorList>
            <person name="Yang Q."/>
            <person name="Guo P.Y."/>
            <person name="Liu S.W."/>
            <person name="Li F.N."/>
            <person name="Sun C.H."/>
        </authorList>
    </citation>
    <scope>NUCLEOTIDE SEQUENCE</scope>
    <source>
        <strain evidence="1">G463</strain>
    </source>
</reference>
<comment type="caution">
    <text evidence="1">The sequence shown here is derived from an EMBL/GenBank/DDBJ whole genome shotgun (WGS) entry which is preliminary data.</text>
</comment>
<gene>
    <name evidence="1" type="ORF">HT102_11410</name>
</gene>
<dbReference type="Gene3D" id="3.30.310.50">
    <property type="entry name" value="Alpha-D-phosphohexomutase, C-terminal domain"/>
    <property type="match status" value="1"/>
</dbReference>
<proteinExistence type="predicted"/>
<name>A0A927PN11_9ACTN</name>
<evidence type="ECO:0000313" key="2">
    <source>
        <dbReference type="Proteomes" id="UP000642993"/>
    </source>
</evidence>
<keyword evidence="2" id="KW-1185">Reference proteome</keyword>
<dbReference type="Pfam" id="PF09981">
    <property type="entry name" value="DUF2218"/>
    <property type="match status" value="1"/>
</dbReference>
<dbReference type="InterPro" id="IPR014543">
    <property type="entry name" value="UCP028291"/>
</dbReference>
<dbReference type="RefSeq" id="WP_192039545.1">
    <property type="nucleotide sequence ID" value="NZ_JACYWE010000006.1"/>
</dbReference>
<evidence type="ECO:0000313" key="1">
    <source>
        <dbReference type="EMBL" id="MBD8507096.1"/>
    </source>
</evidence>